<dbReference type="RefSeq" id="WP_264749871.1">
    <property type="nucleotide sequence ID" value="NZ_JAPDHW010000005.1"/>
</dbReference>
<keyword evidence="2" id="KW-1185">Reference proteome</keyword>
<gene>
    <name evidence="1" type="ORF">OMO38_09035</name>
</gene>
<organism evidence="1 2">
    <name type="scientific">Chryseobacterium kimseyorum</name>
    <dbReference type="NCBI Taxonomy" id="2984028"/>
    <lineage>
        <taxon>Bacteria</taxon>
        <taxon>Pseudomonadati</taxon>
        <taxon>Bacteroidota</taxon>
        <taxon>Flavobacteriia</taxon>
        <taxon>Flavobacteriales</taxon>
        <taxon>Weeksellaceae</taxon>
        <taxon>Chryseobacterium group</taxon>
        <taxon>Chryseobacterium</taxon>
    </lineage>
</organism>
<dbReference type="SUPFAM" id="SSF103647">
    <property type="entry name" value="TSP type-3 repeat"/>
    <property type="match status" value="1"/>
</dbReference>
<comment type="caution">
    <text evidence="1">The sequence shown here is derived from an EMBL/GenBank/DDBJ whole genome shotgun (WGS) entry which is preliminary data.</text>
</comment>
<evidence type="ECO:0000313" key="1">
    <source>
        <dbReference type="EMBL" id="MCW3168672.1"/>
    </source>
</evidence>
<evidence type="ECO:0000313" key="2">
    <source>
        <dbReference type="Proteomes" id="UP001163731"/>
    </source>
</evidence>
<protein>
    <submittedName>
        <fullName evidence="1">Thrombospondin type 3 repeat-containing protein</fullName>
    </submittedName>
</protein>
<dbReference type="InterPro" id="IPR028974">
    <property type="entry name" value="TSP_type-3_rpt"/>
</dbReference>
<sequence>MKKHQLIWAFVFIMITTIPVLSQTTGKIYLSLQANGRIYDITTPPASATTAVSLPSPLSTPNASANANRMSNLAIGYNSTGGKPSQLAFFHSHTENNSQLYRNDTVVTNALLPAALGGLATNNVPGPFFGITYGFQRDVKNLYRVNPNPQMLGAVTGDADWTNGTTFGTDAFFDYENQIYTFITRGTNRFLYKIKITNGSSFTATKVFTLTGLGTPANLESVQGMAYLNGVVYLATVVQSPSVIQIRKFNMSDGIVSLVATYNSPGFANLDMAAVEYFEPFKFTCGTINLLGTGNFVLGTSSNRILRIPISNIYAPGTYTVNVSGTDFTPVSHSATINASTTFIDIPINFTGNGVKGNRTLTVDLNGSTTTCSYTAFIDADTDGDGILDSVDLDSDNDGILDIFECPDLVVNTNFNAANGNTVSFAAPSADLGFIFDVFTLDNSFNLNINGVNLATSEIQFQQDQNDNIRFLDGARYGGGTVPQIYSMTGNAANPLIRIIIHKNGSVSMQGSKTAGGPLFPLQLFNGNTFNNITWNRNGSNAVVLSQNVVGTTYITGNGRGVKNGFCDPDNDGISNQYDTDSDGDGCPDAIEGSETVKYDQVHALNLPASDPNYNFRGQIKVLANGTALGTPNQIVSKIPAANGVPELVNNAINNTSGNAGAADNTDGTIDVGQGIGSSQNFAVNACICYNPAVTSGGAILNTSHGITSLNRAGTTNGNWPMVRKGAWIALESKTKGFVPNRLTADQIAAIPPANLVEGMMVYNTSVDCLQINTTGTVAGWKCFNTQTCTEIN</sequence>
<dbReference type="Proteomes" id="UP001163731">
    <property type="component" value="Unassembled WGS sequence"/>
</dbReference>
<proteinExistence type="predicted"/>
<reference evidence="1" key="1">
    <citation type="submission" date="2022-10" db="EMBL/GenBank/DDBJ databases">
        <title>Chryseobacterium babae sp. nov. isolated from the gut of the beetle Oryctes rhinoceros, and Chryseobacterium kimseyorum sp. nov., isolated from a stick insect rearing cage.</title>
        <authorList>
            <person name="Shelomi M."/>
            <person name="Han C.-J."/>
            <person name="Chen W.-M."/>
            <person name="Chen H.-K."/>
            <person name="Liaw S.-J."/>
            <person name="Muhle E."/>
            <person name="Clermont D."/>
        </authorList>
    </citation>
    <scope>NUCLEOTIDE SEQUENCE</scope>
    <source>
        <strain evidence="1">09-1422</strain>
    </source>
</reference>
<name>A0ABT3HY17_9FLAO</name>
<accession>A0ABT3HY17</accession>
<dbReference type="EMBL" id="JAPDHW010000005">
    <property type="protein sequence ID" value="MCW3168672.1"/>
    <property type="molecule type" value="Genomic_DNA"/>
</dbReference>
<dbReference type="Gene3D" id="4.10.1080.10">
    <property type="entry name" value="TSP type-3 repeat"/>
    <property type="match status" value="1"/>
</dbReference>